<name>A0ABS8GMA3_9FLAO</name>
<proteinExistence type="predicted"/>
<dbReference type="Pfam" id="PF02709">
    <property type="entry name" value="Glyco_transf_7C"/>
    <property type="match status" value="1"/>
</dbReference>
<keyword evidence="5" id="KW-1185">Reference proteome</keyword>
<accession>A0ABS8GMA3</accession>
<reference evidence="4 5" key="1">
    <citation type="submission" date="2021-11" db="EMBL/GenBank/DDBJ databases">
        <title>Seasonal and diel survey of microbial diversity of the Tyrrhenian coast.</title>
        <authorList>
            <person name="Gattoni G."/>
            <person name="Corral P."/>
        </authorList>
    </citation>
    <scope>NUCLEOTIDE SEQUENCE [LARGE SCALE GENOMIC DNA]</scope>
    <source>
        <strain evidence="4 5">Mr9</strain>
    </source>
</reference>
<dbReference type="InterPro" id="IPR050834">
    <property type="entry name" value="Glycosyltransf_2"/>
</dbReference>
<gene>
    <name evidence="4" type="ORF">LLW17_00155</name>
</gene>
<protein>
    <submittedName>
        <fullName evidence="4">Glycosyltransferase family 2 protein</fullName>
    </submittedName>
</protein>
<dbReference type="PANTHER" id="PTHR43685">
    <property type="entry name" value="GLYCOSYLTRANSFERASE"/>
    <property type="match status" value="1"/>
</dbReference>
<dbReference type="Pfam" id="PF00535">
    <property type="entry name" value="Glycos_transf_2"/>
    <property type="match status" value="1"/>
</dbReference>
<dbReference type="Proteomes" id="UP001197770">
    <property type="component" value="Unassembled WGS sequence"/>
</dbReference>
<dbReference type="CDD" id="cd06420">
    <property type="entry name" value="GT2_Chondriotin_Pol_N"/>
    <property type="match status" value="1"/>
</dbReference>
<dbReference type="InterPro" id="IPR027791">
    <property type="entry name" value="Galactosyl_T_C"/>
</dbReference>
<dbReference type="InterPro" id="IPR001173">
    <property type="entry name" value="Glyco_trans_2-like"/>
</dbReference>
<dbReference type="PANTHER" id="PTHR43685:SF3">
    <property type="entry name" value="SLR2126 PROTEIN"/>
    <property type="match status" value="1"/>
</dbReference>
<dbReference type="RefSeq" id="WP_228228239.1">
    <property type="nucleotide sequence ID" value="NZ_JAJGMW010000001.1"/>
</dbReference>
<evidence type="ECO:0000313" key="5">
    <source>
        <dbReference type="Proteomes" id="UP001197770"/>
    </source>
</evidence>
<feature type="domain" description="Glycosyltransferase 2-like" evidence="2">
    <location>
        <begin position="4"/>
        <end position="152"/>
    </location>
</feature>
<evidence type="ECO:0000259" key="3">
    <source>
        <dbReference type="Pfam" id="PF02709"/>
    </source>
</evidence>
<dbReference type="InterPro" id="IPR029044">
    <property type="entry name" value="Nucleotide-diphossugar_trans"/>
</dbReference>
<dbReference type="SUPFAM" id="SSF53448">
    <property type="entry name" value="Nucleotide-diphospho-sugar transferases"/>
    <property type="match status" value="1"/>
</dbReference>
<dbReference type="Gene3D" id="3.90.550.10">
    <property type="entry name" value="Spore Coat Polysaccharide Biosynthesis Protein SpsA, Chain A"/>
    <property type="match status" value="1"/>
</dbReference>
<evidence type="ECO:0000313" key="4">
    <source>
        <dbReference type="EMBL" id="MCC4211112.1"/>
    </source>
</evidence>
<keyword evidence="1" id="KW-0808">Transferase</keyword>
<evidence type="ECO:0000256" key="1">
    <source>
        <dbReference type="ARBA" id="ARBA00022679"/>
    </source>
</evidence>
<evidence type="ECO:0000259" key="2">
    <source>
        <dbReference type="Pfam" id="PF00535"/>
    </source>
</evidence>
<dbReference type="EMBL" id="JAJGMW010000001">
    <property type="protein sequence ID" value="MCC4211112.1"/>
    <property type="molecule type" value="Genomic_DNA"/>
</dbReference>
<sequence>MTISLLLTTYNWPEALELVLLSVLKQSHLPDEVLIADDGSETATSIVIEKFKQDFPNNVQHLWHEDKGFRKSKILNRALLASTGDYVIQIDGDCILHSDFIKDHKENAVENVFLFGSRVNIRQSFLPHLLKTKRITFHSWSTGIKKRSRALHLPFLSKYYKASSNLSSKIRGCNISYWKKNALDIQGYDESYEGWGREDSDFAARLLHSGVKGKRIRYAGIIFHIWHPENSRKSLEFNNSHFELVLKNKSTLPRKGIE</sequence>
<comment type="caution">
    <text evidence="4">The sequence shown here is derived from an EMBL/GenBank/DDBJ whole genome shotgun (WGS) entry which is preliminary data.</text>
</comment>
<feature type="domain" description="Galactosyltransferase C-terminal" evidence="3">
    <location>
        <begin position="167"/>
        <end position="227"/>
    </location>
</feature>
<organism evidence="4 5">
    <name type="scientific">Leeuwenhoekiella parthenopeia</name>
    <dbReference type="NCBI Taxonomy" id="2890320"/>
    <lineage>
        <taxon>Bacteria</taxon>
        <taxon>Pseudomonadati</taxon>
        <taxon>Bacteroidota</taxon>
        <taxon>Flavobacteriia</taxon>
        <taxon>Flavobacteriales</taxon>
        <taxon>Flavobacteriaceae</taxon>
        <taxon>Leeuwenhoekiella</taxon>
    </lineage>
</organism>